<dbReference type="Gene3D" id="1.25.40.10">
    <property type="entry name" value="Tetratricopeptide repeat domain"/>
    <property type="match status" value="1"/>
</dbReference>
<keyword evidence="5" id="KW-1185">Reference proteome</keyword>
<accession>A0A485KRV6</accession>
<dbReference type="PROSITE" id="PS50020">
    <property type="entry name" value="WW_DOMAIN_2"/>
    <property type="match status" value="1"/>
</dbReference>
<dbReference type="Gene3D" id="1.20.5.190">
    <property type="match status" value="1"/>
</dbReference>
<dbReference type="InterPro" id="IPR001202">
    <property type="entry name" value="WW_dom"/>
</dbReference>
<dbReference type="Gene3D" id="2.20.70.10">
    <property type="match status" value="1"/>
</dbReference>
<dbReference type="PROSITE" id="PS50096">
    <property type="entry name" value="IQ"/>
    <property type="match status" value="2"/>
</dbReference>
<evidence type="ECO:0000313" key="5">
    <source>
        <dbReference type="Proteomes" id="UP000332933"/>
    </source>
</evidence>
<dbReference type="InterPro" id="IPR000048">
    <property type="entry name" value="IQ_motif_EF-hand-BS"/>
</dbReference>
<gene>
    <name evidence="4" type="primary">Aste57867_10788</name>
    <name evidence="3" type="ORF">As57867_010748</name>
    <name evidence="4" type="ORF">ASTE57867_10788</name>
</gene>
<feature type="region of interest" description="Disordered" evidence="1">
    <location>
        <begin position="596"/>
        <end position="619"/>
    </location>
</feature>
<reference evidence="3" key="2">
    <citation type="submission" date="2019-06" db="EMBL/GenBank/DDBJ databases">
        <title>Genomics analysis of Aphanomyces spp. identifies a new class of oomycete effector associated with host adaptation.</title>
        <authorList>
            <person name="Gaulin E."/>
        </authorList>
    </citation>
    <scope>NUCLEOTIDE SEQUENCE</scope>
    <source>
        <strain evidence="3">CBS 578.67</strain>
    </source>
</reference>
<evidence type="ECO:0000313" key="3">
    <source>
        <dbReference type="EMBL" id="KAF0698594.1"/>
    </source>
</evidence>
<dbReference type="SUPFAM" id="SSF48452">
    <property type="entry name" value="TPR-like"/>
    <property type="match status" value="1"/>
</dbReference>
<sequence length="1360" mass="158795">MPAAVATVSPFQSPRDRRRCSRPSMHFYDARDEIETTARPHKATKRQRTQCCVAAVVPGKLHGMSPPDTPSRRRQRIPAAHAVVRHDPVDYLALRRTEWSQRALARARQQIVAQEVLVPSHLSPSSSSMPTLSERIAALDDLPLRVAEPAPVVVWEVPAAAKTHMDTLVAETAALAAAQIDAHAAIARETSKVRHVLDDVRTAIASMYTFTPTFRIYMRFKTQSAIERWRTYVEWHRAESARLFQLTHFAVRIQRAYRARHGRLAGFVARAAQRHAEWAAAIRLQGWVRGVVTRVETQRLRESHVAVCLQKAWRGRVGRLVVKQRLKDMVRAILRQLSPTGSLHRLRDVALYRGEMRRTLERMLGLVEDVSVSLREDTNAPPPSPPRAELHIREWYNAIAELEALVAARQVEIHQAKRQYETQRALRLAAARERDASDHATALTMAVERVRRANELIAMYREEGETREFLRMTQVSAVDDVYRRALREKRAEKEACLAMQREELETRHVVAERRWREADRRLRMGEVDKLENYRQMEAEAAAERMQEWVDTMLAKQDAWSQLHDEQKRQRMAHWEAKTKQELVGLYERMEARKVQKAAEKAQRKQRKRQRQQEQADRVTALEQSRVARIAELERQFHERVAMEADERHMGAWLSEQKKADEAKLWEAMRMEAAKARPDPLALPPDEVSTRQALERERQALLAMAHEEARTRRHMAQMAKETFLRESKERKRRRDIEAKAEAKTQAAMEAEETEERARLKKLADRAAYHETLKRMQAADEGTSSTPCLEIALGPTMPTAYRAREAEKLFEARCRKLMHDEEMRLHRLYTEVLYRQRLRERKERHLMHNDELYMRRILDEREKLRLRRLEKTRRVEMAVEDVRSHQWHALEIEGTNIGRAIWSAQELKALSMHVRVYPDMLRVHIILLAHITGLQGDPPWKRVHWIPPTDIGAPASVDVTLAQMRWNRIRNTYMKKTLAANEARRGAEELQAGELHKAQISLRMAFRDGYKGARLVRNIAKCYVKLYEANLNDNDLRLGWVWYLKASTHVELQASPIFLDEFAHALYLSGHFQHAAEVLARVIYNFPSYSRLQTVIFRAAVLMWHLGLYEQATDYFLHLLETPPPPWTDLDLMFFIARLYLLDEDKAHATFAYDDAFRRYHLHGFRFHYASWKAWVADAGVWRHFGAKALAAREYLVAKDMYQQVVKRRHDEVRVAHREKERDLDWFHLAQCQTMLHEYVPAGLTIGHWLGTTQYALCVLERVHAWSSATWQAMGTAPTVAWDNDDKPDRSVERTTATPKPIKRKRKPLATLRKKRIRRQRKKIVYRSTAELQQWVEMTDVNTGKTFYYNEKTFDISWARPV</sequence>
<dbReference type="InterPro" id="IPR011990">
    <property type="entry name" value="TPR-like_helical_dom_sf"/>
</dbReference>
<dbReference type="EMBL" id="CAADRA010005250">
    <property type="protein sequence ID" value="VFT87657.1"/>
    <property type="molecule type" value="Genomic_DNA"/>
</dbReference>
<protein>
    <submittedName>
        <fullName evidence="4">Aste57867_10788 protein</fullName>
    </submittedName>
</protein>
<dbReference type="SMART" id="SM00015">
    <property type="entry name" value="IQ"/>
    <property type="match status" value="2"/>
</dbReference>
<dbReference type="EMBL" id="VJMH01005229">
    <property type="protein sequence ID" value="KAF0698594.1"/>
    <property type="molecule type" value="Genomic_DNA"/>
</dbReference>
<evidence type="ECO:0000259" key="2">
    <source>
        <dbReference type="PROSITE" id="PS50020"/>
    </source>
</evidence>
<feature type="domain" description="WW" evidence="2">
    <location>
        <begin position="1333"/>
        <end position="1360"/>
    </location>
</feature>
<feature type="region of interest" description="Disordered" evidence="1">
    <location>
        <begin position="1280"/>
        <end position="1304"/>
    </location>
</feature>
<dbReference type="Proteomes" id="UP000332933">
    <property type="component" value="Unassembled WGS sequence"/>
</dbReference>
<proteinExistence type="predicted"/>
<feature type="region of interest" description="Disordered" evidence="1">
    <location>
        <begin position="1"/>
        <end position="20"/>
    </location>
</feature>
<organism evidence="4 5">
    <name type="scientific">Aphanomyces stellatus</name>
    <dbReference type="NCBI Taxonomy" id="120398"/>
    <lineage>
        <taxon>Eukaryota</taxon>
        <taxon>Sar</taxon>
        <taxon>Stramenopiles</taxon>
        <taxon>Oomycota</taxon>
        <taxon>Saprolegniomycetes</taxon>
        <taxon>Saprolegniales</taxon>
        <taxon>Verrucalvaceae</taxon>
        <taxon>Aphanomyces</taxon>
    </lineage>
</organism>
<feature type="compositionally biased region" description="Basic and acidic residues" evidence="1">
    <location>
        <begin position="1282"/>
        <end position="1291"/>
    </location>
</feature>
<evidence type="ECO:0000313" key="4">
    <source>
        <dbReference type="EMBL" id="VFT87657.1"/>
    </source>
</evidence>
<dbReference type="OrthoDB" id="426293at2759"/>
<reference evidence="4 5" key="1">
    <citation type="submission" date="2019-03" db="EMBL/GenBank/DDBJ databases">
        <authorList>
            <person name="Gaulin E."/>
            <person name="Dumas B."/>
        </authorList>
    </citation>
    <scope>NUCLEOTIDE SEQUENCE [LARGE SCALE GENOMIC DNA]</scope>
    <source>
        <strain evidence="4">CBS 568.67</strain>
    </source>
</reference>
<evidence type="ECO:0000256" key="1">
    <source>
        <dbReference type="SAM" id="MobiDB-lite"/>
    </source>
</evidence>
<name>A0A485KRV6_9STRA</name>